<dbReference type="Gene3D" id="3.20.20.140">
    <property type="entry name" value="Metal-dependent hydrolases"/>
    <property type="match status" value="1"/>
</dbReference>
<organism evidence="2 3">
    <name type="scientific">Quadrisphaera granulorum</name>
    <dbReference type="NCBI Taxonomy" id="317664"/>
    <lineage>
        <taxon>Bacteria</taxon>
        <taxon>Bacillati</taxon>
        <taxon>Actinomycetota</taxon>
        <taxon>Actinomycetes</taxon>
        <taxon>Kineosporiales</taxon>
        <taxon>Kineosporiaceae</taxon>
        <taxon>Quadrisphaera</taxon>
    </lineage>
</organism>
<dbReference type="InterPro" id="IPR051781">
    <property type="entry name" value="Metallo-dep_Hydrolase"/>
</dbReference>
<dbReference type="OrthoDB" id="3451205at2"/>
<dbReference type="SUPFAM" id="SSF51338">
    <property type="entry name" value="Composite domain of metallo-dependent hydrolases"/>
    <property type="match status" value="1"/>
</dbReference>
<dbReference type="Proteomes" id="UP000245469">
    <property type="component" value="Unassembled WGS sequence"/>
</dbReference>
<dbReference type="GO" id="GO:0016810">
    <property type="term" value="F:hydrolase activity, acting on carbon-nitrogen (but not peptide) bonds"/>
    <property type="evidence" value="ECO:0007669"/>
    <property type="project" value="InterPro"/>
</dbReference>
<dbReference type="PANTHER" id="PTHR43135">
    <property type="entry name" value="ALPHA-D-RIBOSE 1-METHYLPHOSPHONATE 5-TRIPHOSPHATE DIPHOSPHATASE"/>
    <property type="match status" value="1"/>
</dbReference>
<dbReference type="RefSeq" id="WP_109772551.1">
    <property type="nucleotide sequence ID" value="NZ_QGDQ01000001.1"/>
</dbReference>
<evidence type="ECO:0000313" key="2">
    <source>
        <dbReference type="EMBL" id="PWJ56392.1"/>
    </source>
</evidence>
<name>A0A316AFN4_9ACTN</name>
<dbReference type="SUPFAM" id="SSF51556">
    <property type="entry name" value="Metallo-dependent hydrolases"/>
    <property type="match status" value="1"/>
</dbReference>
<dbReference type="InterPro" id="IPR011059">
    <property type="entry name" value="Metal-dep_hydrolase_composite"/>
</dbReference>
<reference evidence="2 3" key="1">
    <citation type="submission" date="2018-03" db="EMBL/GenBank/DDBJ databases">
        <title>Genomic Encyclopedia of Archaeal and Bacterial Type Strains, Phase II (KMG-II): from individual species to whole genera.</title>
        <authorList>
            <person name="Goeker M."/>
        </authorList>
    </citation>
    <scope>NUCLEOTIDE SEQUENCE [LARGE SCALE GENOMIC DNA]</scope>
    <source>
        <strain evidence="2 3">DSM 44889</strain>
    </source>
</reference>
<dbReference type="Pfam" id="PF01979">
    <property type="entry name" value="Amidohydro_1"/>
    <property type="match status" value="1"/>
</dbReference>
<keyword evidence="2" id="KW-0378">Hydrolase</keyword>
<dbReference type="InterPro" id="IPR006680">
    <property type="entry name" value="Amidohydro-rel"/>
</dbReference>
<dbReference type="EMBL" id="QGDQ01000001">
    <property type="protein sequence ID" value="PWJ56392.1"/>
    <property type="molecule type" value="Genomic_DNA"/>
</dbReference>
<dbReference type="Gene3D" id="2.30.40.10">
    <property type="entry name" value="Urease, subunit C, domain 1"/>
    <property type="match status" value="1"/>
</dbReference>
<dbReference type="PANTHER" id="PTHR43135:SF4">
    <property type="entry name" value="AMIDOHYDROLASE-RELATED DOMAIN-CONTAINING PROTEIN"/>
    <property type="match status" value="1"/>
</dbReference>
<keyword evidence="3" id="KW-1185">Reference proteome</keyword>
<feature type="domain" description="Amidohydrolase-related" evidence="1">
    <location>
        <begin position="53"/>
        <end position="366"/>
    </location>
</feature>
<evidence type="ECO:0000313" key="3">
    <source>
        <dbReference type="Proteomes" id="UP000245469"/>
    </source>
</evidence>
<dbReference type="InterPro" id="IPR032466">
    <property type="entry name" value="Metal_Hydrolase"/>
</dbReference>
<dbReference type="AlphaFoldDB" id="A0A316AFN4"/>
<sequence>MSVLHLTGPVLARLDSSGEVEVRDQAWVLDGRITFDRPSSAGSTEGVEVLDGWVLPGLVDAHSHVGLGPAGPVDEATARRQAETDRDAGALLLRDAGSPADTRWMDDDDAMPRVLRAGRHVARSRRYLRGVGEEVEPDDLVAAVSAQARAGDGWVKIVGDWIDRTTGDLAPCWPVEELTRAVEAAHALGARVAVHTFSEQTLPDLLAAGVDCWEHATGLDGETAAAAAAAGVAITPTLVNTARFLEFAAAGAPKFPTYAAHMRALHARRSQAVRDAVDAGVRLLVGTDAGTEMPHGLVADEVAALVGAGLTPLQALSAASWGSRAYLGASALEEGAPADLLVLPADPREDVEVLRAPRAVVLRGRAVAPRG</sequence>
<proteinExistence type="predicted"/>
<gene>
    <name evidence="2" type="ORF">BXY45_101370</name>
</gene>
<protein>
    <submittedName>
        <fullName evidence="2">Imidazolonepropionase-like amidohydrolase</fullName>
    </submittedName>
</protein>
<comment type="caution">
    <text evidence="2">The sequence shown here is derived from an EMBL/GenBank/DDBJ whole genome shotgun (WGS) entry which is preliminary data.</text>
</comment>
<evidence type="ECO:0000259" key="1">
    <source>
        <dbReference type="Pfam" id="PF01979"/>
    </source>
</evidence>
<accession>A0A316AFN4</accession>